<evidence type="ECO:0000256" key="1">
    <source>
        <dbReference type="SAM" id="MobiDB-lite"/>
    </source>
</evidence>
<evidence type="ECO:0000313" key="3">
    <source>
        <dbReference type="Proteomes" id="UP000095492"/>
    </source>
</evidence>
<feature type="region of interest" description="Disordered" evidence="1">
    <location>
        <begin position="1"/>
        <end position="26"/>
    </location>
</feature>
<dbReference type="AlphaFoldDB" id="A0A173SPF2"/>
<proteinExistence type="predicted"/>
<name>A0A173SPF2_EUBRA</name>
<dbReference type="Proteomes" id="UP000095492">
    <property type="component" value="Unassembled WGS sequence"/>
</dbReference>
<feature type="compositionally biased region" description="Basic and acidic residues" evidence="1">
    <location>
        <begin position="1"/>
        <end position="23"/>
    </location>
</feature>
<accession>A0A173SPF2</accession>
<organism evidence="2 3">
    <name type="scientific">Eubacterium ramulus</name>
    <dbReference type="NCBI Taxonomy" id="39490"/>
    <lineage>
        <taxon>Bacteria</taxon>
        <taxon>Bacillati</taxon>
        <taxon>Bacillota</taxon>
        <taxon>Clostridia</taxon>
        <taxon>Eubacteriales</taxon>
        <taxon>Eubacteriaceae</taxon>
        <taxon>Eubacterium</taxon>
    </lineage>
</organism>
<evidence type="ECO:0000313" key="2">
    <source>
        <dbReference type="EMBL" id="CUM91856.1"/>
    </source>
</evidence>
<sequence>MGKTCKRQEKPHSKCEANNEIKKLPGGTTSRELFYLSREDSHFYMSAFADQNHAPRLTCVRLEIQNDFLQEYILQDEQHCQNIHEQADLLLFRITCNHV</sequence>
<gene>
    <name evidence="2" type="ORF">ERS852448_01055</name>
</gene>
<reference evidence="2 3" key="1">
    <citation type="submission" date="2015-09" db="EMBL/GenBank/DDBJ databases">
        <authorList>
            <consortium name="Pathogen Informatics"/>
        </authorList>
    </citation>
    <scope>NUCLEOTIDE SEQUENCE [LARGE SCALE GENOMIC DNA]</scope>
    <source>
        <strain evidence="2 3">2789STDY5608891</strain>
    </source>
</reference>
<dbReference type="EMBL" id="CYYA01000006">
    <property type="protein sequence ID" value="CUM91856.1"/>
    <property type="molecule type" value="Genomic_DNA"/>
</dbReference>
<protein>
    <submittedName>
        <fullName evidence="2">Uncharacterized protein</fullName>
    </submittedName>
</protein>